<dbReference type="RefSeq" id="WP_008916499.1">
    <property type="nucleotide sequence ID" value="NZ_CM001773.1"/>
</dbReference>
<dbReference type="AlphaFoldDB" id="K8WD83"/>
<evidence type="ECO:0000313" key="1">
    <source>
        <dbReference type="EMBL" id="EKT54200.1"/>
    </source>
</evidence>
<sequence length="418" mass="46698">MSKPIQHLQIHKLEDMNMYRDLGPDFDPKQPRMPNFTIHVAPKDSTIYDDQGNPTKNKSQWGHTYLTVQGLNPATSKYEKISIGLSSGEDWGSIKDNLSFNDHIRYQDASTLTITSNSAQFFQDLTNLFNIINNYKLSKTSPTNYNPFSLTGEKTCGKFIQKIIQDAGIKGVNIPFWPNSAYKNLQNLADDYKTPLVIDLNGNGVQTLADSFGVSFDFDGKGTQSQTGWVHPDDGLLVWDKNKDGLINHGEELFGDNSVLNNHTKAKDGFSALAELDSNSDNAIDKIDSLWSELKVWQDKNSDGISQVHELNTLDNLGIQSIELKKKETNYFDDNGNFHKLMTKVNWSNGTQTDMTDVLFHQQNVPTSTVSLQQTLNQMIDTIAGFTKPNHGTMALTPQLYTENLSTASLASHYLGCA</sequence>
<protein>
    <submittedName>
        <fullName evidence="1">Uncharacterized protein</fullName>
    </submittedName>
</protein>
<accession>K8WD83</accession>
<proteinExistence type="predicted"/>
<gene>
    <name evidence="1" type="ORF">OO7_13753</name>
</gene>
<dbReference type="HOGENOM" id="CLU_056930_0_0_6"/>
<name>K8WD83_9GAMM</name>
<reference evidence="1 2" key="1">
    <citation type="journal article" date="2012" name="BMC Genomics">
        <title>Comparative genomics of bacteria in the genus Providencia isolated from wild Drosophila melanogaster.</title>
        <authorList>
            <person name="Galac M.R."/>
            <person name="Lazzaro B.P."/>
        </authorList>
    </citation>
    <scope>NUCLEOTIDE SEQUENCE [LARGE SCALE GENOMIC DNA]</scope>
    <source>
        <strain evidence="1 2">DSM 19967</strain>
    </source>
</reference>
<dbReference type="Proteomes" id="UP000010290">
    <property type="component" value="Chromosome"/>
</dbReference>
<dbReference type="EMBL" id="AKKN01000011">
    <property type="protein sequence ID" value="EKT54200.1"/>
    <property type="molecule type" value="Genomic_DNA"/>
</dbReference>
<keyword evidence="2" id="KW-1185">Reference proteome</keyword>
<dbReference type="PANTHER" id="PTHR39431">
    <property type="entry name" value="FRPA/C-RELATED PROTEIN"/>
    <property type="match status" value="1"/>
</dbReference>
<comment type="caution">
    <text evidence="1">The sequence shown here is derived from an EMBL/GenBank/DDBJ whole genome shotgun (WGS) entry which is preliminary data.</text>
</comment>
<dbReference type="PATRIC" id="fig|1141660.3.peg.2745"/>
<dbReference type="OrthoDB" id="1676884at2"/>
<dbReference type="PANTHER" id="PTHR39431:SF1">
    <property type="entry name" value="FRPA_C-RELATED PROTEIN"/>
    <property type="match status" value="1"/>
</dbReference>
<evidence type="ECO:0000313" key="2">
    <source>
        <dbReference type="Proteomes" id="UP000010290"/>
    </source>
</evidence>
<organism evidence="1 2">
    <name type="scientific">Providencia sneebia DSM 19967</name>
    <dbReference type="NCBI Taxonomy" id="1141660"/>
    <lineage>
        <taxon>Bacteria</taxon>
        <taxon>Pseudomonadati</taxon>
        <taxon>Pseudomonadota</taxon>
        <taxon>Gammaproteobacteria</taxon>
        <taxon>Enterobacterales</taxon>
        <taxon>Morganellaceae</taxon>
        <taxon>Providencia</taxon>
    </lineage>
</organism>